<evidence type="ECO:0000313" key="2">
    <source>
        <dbReference type="EMBL" id="SFL69651.1"/>
    </source>
</evidence>
<evidence type="ECO:0000313" key="3">
    <source>
        <dbReference type="Proteomes" id="UP000198804"/>
    </source>
</evidence>
<accession>A0A1I4JTJ7</accession>
<feature type="compositionally biased region" description="Pro residues" evidence="1">
    <location>
        <begin position="53"/>
        <end position="65"/>
    </location>
</feature>
<reference evidence="3" key="1">
    <citation type="submission" date="2016-10" db="EMBL/GenBank/DDBJ databases">
        <authorList>
            <person name="Varghese N."/>
            <person name="Submissions S."/>
        </authorList>
    </citation>
    <scope>NUCLEOTIDE SEQUENCE [LARGE SCALE GENOMIC DNA]</scope>
    <source>
        <strain evidence="3">CGMCC 1.6474</strain>
    </source>
</reference>
<dbReference type="EMBL" id="FOSV01000021">
    <property type="protein sequence ID" value="SFL69651.1"/>
    <property type="molecule type" value="Genomic_DNA"/>
</dbReference>
<dbReference type="OrthoDB" id="8005741at2"/>
<dbReference type="RefSeq" id="WP_091950394.1">
    <property type="nucleotide sequence ID" value="NZ_FOSV01000021.1"/>
</dbReference>
<evidence type="ECO:0000256" key="1">
    <source>
        <dbReference type="SAM" id="MobiDB-lite"/>
    </source>
</evidence>
<proteinExistence type="predicted"/>
<gene>
    <name evidence="2" type="ORF">SAMN04488125_12153</name>
</gene>
<sequence>MIDTVNLLPPGFGPRANPLLFGVSEGLLRLFPLPTADRPPTAGSEPALDACPNPVPAPPPMAAEA</sequence>
<organism evidence="2 3">
    <name type="scientific">Methylorubrum salsuginis</name>
    <dbReference type="NCBI Taxonomy" id="414703"/>
    <lineage>
        <taxon>Bacteria</taxon>
        <taxon>Pseudomonadati</taxon>
        <taxon>Pseudomonadota</taxon>
        <taxon>Alphaproteobacteria</taxon>
        <taxon>Hyphomicrobiales</taxon>
        <taxon>Methylobacteriaceae</taxon>
        <taxon>Methylorubrum</taxon>
    </lineage>
</organism>
<name>A0A1I4JTJ7_9HYPH</name>
<dbReference type="STRING" id="414703.SAMN04488125_12153"/>
<protein>
    <submittedName>
        <fullName evidence="2">Uncharacterized protein</fullName>
    </submittedName>
</protein>
<keyword evidence="3" id="KW-1185">Reference proteome</keyword>
<dbReference type="AlphaFoldDB" id="A0A1I4JTJ7"/>
<dbReference type="Proteomes" id="UP000198804">
    <property type="component" value="Unassembled WGS sequence"/>
</dbReference>
<feature type="region of interest" description="Disordered" evidence="1">
    <location>
        <begin position="37"/>
        <end position="65"/>
    </location>
</feature>